<dbReference type="Gene3D" id="2.30.24.10">
    <property type="entry name" value="CAT RNA-binding domain"/>
    <property type="match status" value="1"/>
</dbReference>
<evidence type="ECO:0000256" key="1">
    <source>
        <dbReference type="ARBA" id="ARBA00022737"/>
    </source>
</evidence>
<dbReference type="Proteomes" id="UP001419084">
    <property type="component" value="Unassembled WGS sequence"/>
</dbReference>
<dbReference type="Pfam" id="PF00874">
    <property type="entry name" value="PRD"/>
    <property type="match status" value="2"/>
</dbReference>
<comment type="caution">
    <text evidence="3">The sequence shown here is derived from an EMBL/GenBank/DDBJ whole genome shotgun (WGS) entry which is preliminary data.</text>
</comment>
<name>A0ABQ5M446_9FIRM</name>
<gene>
    <name evidence="3" type="ORF">LAD12857_16410</name>
</gene>
<proteinExistence type="predicted"/>
<dbReference type="PANTHER" id="PTHR30185:SF15">
    <property type="entry name" value="CRYPTIC BETA-GLUCOSIDE BGL OPERON ANTITERMINATOR"/>
    <property type="match status" value="1"/>
</dbReference>
<protein>
    <submittedName>
        <fullName evidence="3">Transcription antiterminator BglG</fullName>
    </submittedName>
</protein>
<dbReference type="InterPro" id="IPR011608">
    <property type="entry name" value="PRD"/>
</dbReference>
<dbReference type="SUPFAM" id="SSF63520">
    <property type="entry name" value="PTS-regulatory domain, PRD"/>
    <property type="match status" value="2"/>
</dbReference>
<dbReference type="InterPro" id="IPR050661">
    <property type="entry name" value="BglG_antiterminators"/>
</dbReference>
<organism evidence="3 4">
    <name type="scientific">Lacrimispora amygdalina</name>
    <dbReference type="NCBI Taxonomy" id="253257"/>
    <lineage>
        <taxon>Bacteria</taxon>
        <taxon>Bacillati</taxon>
        <taxon>Bacillota</taxon>
        <taxon>Clostridia</taxon>
        <taxon>Lachnospirales</taxon>
        <taxon>Lachnospiraceae</taxon>
        <taxon>Lacrimispora</taxon>
    </lineage>
</organism>
<dbReference type="Gene3D" id="1.10.1790.10">
    <property type="entry name" value="PRD domain"/>
    <property type="match status" value="2"/>
</dbReference>
<sequence>MFFTFEIEETFMKMVIKQILNTNAVISNDENGQDVLLLGSGLGFKSRIGDAIDQERVEKQFILKDKNHKSQFREILDTVPQEYIMVAEDVIDFAVQVFDMTLNETIHISLVDHIYHAVENFQQGLVVPNSILHDIIRFYPDEYKVGQKMLDLIESRFGYRLSNDEAGFVAMHFVTARHNQISGNAKKMIVMVSELNDLIMSELNFQVKEDSLPYYRYMTHLKFFAQRVMKKYYYKEHGGARMLEELLRNYPDEYRCSQKVCQYIEDKYHYKAGHDELVYLAVHLSQLKNS</sequence>
<keyword evidence="1" id="KW-0677">Repeat</keyword>
<dbReference type="SMART" id="SM01061">
    <property type="entry name" value="CAT_RBD"/>
    <property type="match status" value="1"/>
</dbReference>
<dbReference type="PANTHER" id="PTHR30185">
    <property type="entry name" value="CRYPTIC BETA-GLUCOSIDE BGL OPERON ANTITERMINATOR"/>
    <property type="match status" value="1"/>
</dbReference>
<dbReference type="InterPro" id="IPR004341">
    <property type="entry name" value="CAT_RNA-bd_dom"/>
</dbReference>
<dbReference type="Pfam" id="PF03123">
    <property type="entry name" value="CAT_RBD"/>
    <property type="match status" value="1"/>
</dbReference>
<accession>A0ABQ5M446</accession>
<dbReference type="InterPro" id="IPR036650">
    <property type="entry name" value="CAT_RNA-bd_dom_sf"/>
</dbReference>
<dbReference type="PROSITE" id="PS51372">
    <property type="entry name" value="PRD_2"/>
    <property type="match status" value="2"/>
</dbReference>
<feature type="domain" description="PRD" evidence="2">
    <location>
        <begin position="78"/>
        <end position="183"/>
    </location>
</feature>
<dbReference type="InterPro" id="IPR036634">
    <property type="entry name" value="PRD_sf"/>
</dbReference>
<evidence type="ECO:0000259" key="2">
    <source>
        <dbReference type="PROSITE" id="PS51372"/>
    </source>
</evidence>
<reference evidence="3 4" key="1">
    <citation type="journal article" date="2024" name="Int. J. Syst. Evol. Microbiol.">
        <title>Lacrimispora brassicae sp. nov. isolated from fermented cabbage, and proposal of Clostridium indicum Gundawar et al. 2019 and Clostridium methoxybenzovorans Mechichi et al. 1999 as heterotypic synonyms of Lacrimispora amygdalina (Parshina et al. 2003) Haas and Blanchard 2020 and Lacrimispora indolis (McClung and McCoy 1957) Haas and Blanchard 2020, respectively.</title>
        <authorList>
            <person name="Kobayashi H."/>
            <person name="Tanizawa Y."/>
            <person name="Sakamoto M."/>
            <person name="Ohkuma M."/>
            <person name="Tohno M."/>
        </authorList>
    </citation>
    <scope>NUCLEOTIDE SEQUENCE [LARGE SCALE GENOMIC DNA]</scope>
    <source>
        <strain evidence="3 4">DSM 12857</strain>
    </source>
</reference>
<dbReference type="SUPFAM" id="SSF50151">
    <property type="entry name" value="SacY-like RNA-binding domain"/>
    <property type="match status" value="1"/>
</dbReference>
<evidence type="ECO:0000313" key="3">
    <source>
        <dbReference type="EMBL" id="GLB29718.1"/>
    </source>
</evidence>
<feature type="domain" description="PRD" evidence="2">
    <location>
        <begin position="184"/>
        <end position="290"/>
    </location>
</feature>
<keyword evidence="4" id="KW-1185">Reference proteome</keyword>
<evidence type="ECO:0000313" key="4">
    <source>
        <dbReference type="Proteomes" id="UP001419084"/>
    </source>
</evidence>
<dbReference type="EMBL" id="BRPJ01000030">
    <property type="protein sequence ID" value="GLB29718.1"/>
    <property type="molecule type" value="Genomic_DNA"/>
</dbReference>